<dbReference type="PROSITE" id="PS51257">
    <property type="entry name" value="PROKAR_LIPOPROTEIN"/>
    <property type="match status" value="1"/>
</dbReference>
<gene>
    <name evidence="1" type="ORF">EAH69_12950</name>
</gene>
<dbReference type="OrthoDB" id="9979881at2"/>
<sequence>MKYFLFLTIIVSVFSCQRELTQEEKDKITQDSINQIWLAMGMNTDSTFSIIKYQKDLYTYEKENDLLDPFLHDFDDYTFIFNSNDEVFYYENPYKDYWLCGTASIELRKKKMIAELYEVEKQDLKKIDSDTLIHFIKKIDFKKTSNSDSYTSLVLAIEPEKLNSVSFLKLRKFLLENSYKYIIRPISTRERLVSNAFINDTSDDFSKVNWDSIYKLDYNRFHPELMEKE</sequence>
<keyword evidence="2" id="KW-1185">Reference proteome</keyword>
<reference evidence="1 2" key="1">
    <citation type="submission" date="2018-10" db="EMBL/GenBank/DDBJ databases">
        <authorList>
            <person name="Chen X."/>
        </authorList>
    </citation>
    <scope>NUCLEOTIDE SEQUENCE [LARGE SCALE GENOMIC DNA]</scope>
    <source>
        <strain evidence="1 2">YIM 102668</strain>
    </source>
</reference>
<evidence type="ECO:0008006" key="3">
    <source>
        <dbReference type="Google" id="ProtNLM"/>
    </source>
</evidence>
<organism evidence="1 2">
    <name type="scientific">Faecalibacter macacae</name>
    <dbReference type="NCBI Taxonomy" id="1859289"/>
    <lineage>
        <taxon>Bacteria</taxon>
        <taxon>Pseudomonadati</taxon>
        <taxon>Bacteroidota</taxon>
        <taxon>Flavobacteriia</taxon>
        <taxon>Flavobacteriales</taxon>
        <taxon>Weeksellaceae</taxon>
        <taxon>Faecalibacter</taxon>
    </lineage>
</organism>
<protein>
    <recommendedName>
        <fullName evidence="3">Lipoprotein</fullName>
    </recommendedName>
</protein>
<accession>A0A3L9M0B8</accession>
<evidence type="ECO:0000313" key="2">
    <source>
        <dbReference type="Proteomes" id="UP000275348"/>
    </source>
</evidence>
<dbReference type="EMBL" id="RDOJ01000024">
    <property type="protein sequence ID" value="RLZ06597.1"/>
    <property type="molecule type" value="Genomic_DNA"/>
</dbReference>
<dbReference type="Proteomes" id="UP000275348">
    <property type="component" value="Unassembled WGS sequence"/>
</dbReference>
<comment type="caution">
    <text evidence="1">The sequence shown here is derived from an EMBL/GenBank/DDBJ whole genome shotgun (WGS) entry which is preliminary data.</text>
</comment>
<dbReference type="AlphaFoldDB" id="A0A3L9M0B8"/>
<name>A0A3L9M0B8_9FLAO</name>
<dbReference type="RefSeq" id="WP_121935636.1">
    <property type="nucleotide sequence ID" value="NZ_RDOJ01000024.1"/>
</dbReference>
<evidence type="ECO:0000313" key="1">
    <source>
        <dbReference type="EMBL" id="RLZ06597.1"/>
    </source>
</evidence>
<proteinExistence type="predicted"/>